<dbReference type="eggNOG" id="COG1309">
    <property type="taxonomic scope" value="Bacteria"/>
</dbReference>
<dbReference type="GO" id="GO:0000976">
    <property type="term" value="F:transcription cis-regulatory region binding"/>
    <property type="evidence" value="ECO:0007669"/>
    <property type="project" value="TreeGrafter"/>
</dbReference>
<evidence type="ECO:0000259" key="3">
    <source>
        <dbReference type="PROSITE" id="PS50977"/>
    </source>
</evidence>
<organism evidence="4 5">
    <name type="scientific">Nocardia cyriacigeorgica (strain GUH-2)</name>
    <dbReference type="NCBI Taxonomy" id="1127134"/>
    <lineage>
        <taxon>Bacteria</taxon>
        <taxon>Bacillati</taxon>
        <taxon>Actinomycetota</taxon>
        <taxon>Actinomycetes</taxon>
        <taxon>Mycobacteriales</taxon>
        <taxon>Nocardiaceae</taxon>
        <taxon>Nocardia</taxon>
    </lineage>
</organism>
<dbReference type="PRINTS" id="PR00455">
    <property type="entry name" value="HTHTETR"/>
</dbReference>
<feature type="DNA-binding region" description="H-T-H motif" evidence="2">
    <location>
        <begin position="33"/>
        <end position="52"/>
    </location>
</feature>
<evidence type="ECO:0000256" key="1">
    <source>
        <dbReference type="ARBA" id="ARBA00023125"/>
    </source>
</evidence>
<dbReference type="PROSITE" id="PS50977">
    <property type="entry name" value="HTH_TETR_2"/>
    <property type="match status" value="1"/>
</dbReference>
<dbReference type="KEGG" id="ncy:NOCYR_3002"/>
<name>H6RBD0_NOCCG</name>
<dbReference type="HOGENOM" id="CLU_069356_18_2_11"/>
<evidence type="ECO:0000256" key="2">
    <source>
        <dbReference type="PROSITE-ProRule" id="PRU00335"/>
    </source>
</evidence>
<sequence length="208" mass="22655">MVTSRKIDPIEMRRRLTEATVQCLVEFGYAGTTTLRVQDRAGVSRGALLHHFPSKADMFVAAVQRVAEQQARDIRAALAQGDPTEDRVRFAISVLRSAMSGPLYLAGYELWMAARTDDNLREVLAPYERQVGKELRILGAEAFGPELASQPGFSVAFEALIELLRGQALTSILRADSAREDRVLAAWTAAFPLLCAAPQDAPAPGSEG</sequence>
<dbReference type="GO" id="GO:0003700">
    <property type="term" value="F:DNA-binding transcription factor activity"/>
    <property type="evidence" value="ECO:0007669"/>
    <property type="project" value="TreeGrafter"/>
</dbReference>
<feature type="domain" description="HTH tetR-type" evidence="3">
    <location>
        <begin position="10"/>
        <end position="70"/>
    </location>
</feature>
<dbReference type="PANTHER" id="PTHR30055:SF226">
    <property type="entry name" value="HTH-TYPE TRANSCRIPTIONAL REGULATOR PKSA"/>
    <property type="match status" value="1"/>
</dbReference>
<dbReference type="InterPro" id="IPR050109">
    <property type="entry name" value="HTH-type_TetR-like_transc_reg"/>
</dbReference>
<evidence type="ECO:0000313" key="5">
    <source>
        <dbReference type="Proteomes" id="UP000008190"/>
    </source>
</evidence>
<dbReference type="EMBL" id="FO082843">
    <property type="protein sequence ID" value="CCF63769.1"/>
    <property type="molecule type" value="Genomic_DNA"/>
</dbReference>
<proteinExistence type="predicted"/>
<accession>H6RBD0</accession>
<keyword evidence="1 2" id="KW-0238">DNA-binding</keyword>
<gene>
    <name evidence="4" type="ordered locus">NOCYR_3002</name>
</gene>
<dbReference type="Proteomes" id="UP000008190">
    <property type="component" value="Chromosome"/>
</dbReference>
<reference evidence="4 5" key="1">
    <citation type="journal article" date="2012" name="J. Bacteriol.">
        <title>Genome sequence of the human- and animal-pathogenic strain Nocardia cyriacigeorgica GUH-2.</title>
        <authorList>
            <person name="Zoropogui A."/>
            <person name="Pujic P."/>
            <person name="Normand P."/>
            <person name="Barbe V."/>
            <person name="Beaman B."/>
            <person name="Beaman L."/>
            <person name="Boiron P."/>
            <person name="Colinon C."/>
            <person name="Deredjian A."/>
            <person name="Graindorge A."/>
            <person name="Mangenot S."/>
            <person name="Nazaret S."/>
            <person name="Neto M."/>
            <person name="Petit S."/>
            <person name="Roche D."/>
            <person name="Vallenet D."/>
            <person name="Rodriguez-Nava V."/>
            <person name="Richard Y."/>
            <person name="Cournoyer B."/>
            <person name="Blaha D."/>
        </authorList>
    </citation>
    <scope>NUCLEOTIDE SEQUENCE [LARGE SCALE GENOMIC DNA]</scope>
    <source>
        <strain evidence="4 5">GUH-2</strain>
    </source>
</reference>
<dbReference type="InterPro" id="IPR009057">
    <property type="entry name" value="Homeodomain-like_sf"/>
</dbReference>
<dbReference type="SUPFAM" id="SSF46689">
    <property type="entry name" value="Homeodomain-like"/>
    <property type="match status" value="1"/>
</dbReference>
<dbReference type="Gene3D" id="1.10.357.10">
    <property type="entry name" value="Tetracycline Repressor, domain 2"/>
    <property type="match status" value="1"/>
</dbReference>
<dbReference type="InterPro" id="IPR001647">
    <property type="entry name" value="HTH_TetR"/>
</dbReference>
<keyword evidence="5" id="KW-1185">Reference proteome</keyword>
<protein>
    <submittedName>
        <fullName evidence="4">Transcriptional regulator, TetR family</fullName>
    </submittedName>
</protein>
<dbReference type="AlphaFoldDB" id="H6RBD0"/>
<dbReference type="STRING" id="1127134.NOCYR_3002"/>
<dbReference type="Pfam" id="PF00440">
    <property type="entry name" value="TetR_N"/>
    <property type="match status" value="1"/>
</dbReference>
<evidence type="ECO:0000313" key="4">
    <source>
        <dbReference type="EMBL" id="CCF63769.1"/>
    </source>
</evidence>
<dbReference type="PANTHER" id="PTHR30055">
    <property type="entry name" value="HTH-TYPE TRANSCRIPTIONAL REGULATOR RUTR"/>
    <property type="match status" value="1"/>
</dbReference>